<organism evidence="7 8">
    <name type="scientific">Caballeronia novacaledonica</name>
    <dbReference type="NCBI Taxonomy" id="1544861"/>
    <lineage>
        <taxon>Bacteria</taxon>
        <taxon>Pseudomonadati</taxon>
        <taxon>Pseudomonadota</taxon>
        <taxon>Betaproteobacteria</taxon>
        <taxon>Burkholderiales</taxon>
        <taxon>Burkholderiaceae</taxon>
        <taxon>Caballeronia</taxon>
    </lineage>
</organism>
<dbReference type="Pfam" id="PF09864">
    <property type="entry name" value="MliC"/>
    <property type="match status" value="1"/>
</dbReference>
<feature type="signal peptide" evidence="5">
    <location>
        <begin position="1"/>
        <end position="42"/>
    </location>
</feature>
<evidence type="ECO:0000313" key="7">
    <source>
        <dbReference type="EMBL" id="GJH23867.1"/>
    </source>
</evidence>
<comment type="caution">
    <text evidence="7">The sequence shown here is derived from an EMBL/GenBank/DDBJ whole genome shotgun (WGS) entry which is preliminary data.</text>
</comment>
<dbReference type="EMBL" id="BPUS01000001">
    <property type="protein sequence ID" value="GJH23867.1"/>
    <property type="molecule type" value="Genomic_DNA"/>
</dbReference>
<evidence type="ECO:0000313" key="8">
    <source>
        <dbReference type="Proteomes" id="UP001055111"/>
    </source>
</evidence>
<dbReference type="InterPro" id="IPR036328">
    <property type="entry name" value="MliC_sf"/>
</dbReference>
<dbReference type="Proteomes" id="UP001055111">
    <property type="component" value="Unassembled WGS sequence"/>
</dbReference>
<keyword evidence="4" id="KW-0449">Lipoprotein</keyword>
<evidence type="ECO:0000256" key="5">
    <source>
        <dbReference type="SAM" id="SignalP"/>
    </source>
</evidence>
<evidence type="ECO:0000259" key="6">
    <source>
        <dbReference type="Pfam" id="PF09864"/>
    </source>
</evidence>
<dbReference type="AlphaFoldDB" id="A0AA37I665"/>
<keyword evidence="1 5" id="KW-0732">Signal</keyword>
<protein>
    <submittedName>
        <fullName evidence="7">MliC family protein</fullName>
    </submittedName>
</protein>
<feature type="chain" id="PRO_5041388916" evidence="5">
    <location>
        <begin position="43"/>
        <end position="141"/>
    </location>
</feature>
<keyword evidence="2" id="KW-0472">Membrane</keyword>
<evidence type="ECO:0000256" key="4">
    <source>
        <dbReference type="ARBA" id="ARBA00023288"/>
    </source>
</evidence>
<feature type="domain" description="C-type lysozyme inhibitor" evidence="6">
    <location>
        <begin position="60"/>
        <end position="127"/>
    </location>
</feature>
<accession>A0AA37I665</accession>
<dbReference type="Gene3D" id="2.40.128.200">
    <property type="match status" value="1"/>
</dbReference>
<evidence type="ECO:0000256" key="1">
    <source>
        <dbReference type="ARBA" id="ARBA00022729"/>
    </source>
</evidence>
<name>A0AA37I665_9BURK</name>
<sequence length="141" mass="15640">MRRSDRSVIAGARIDFETIANRMMKKTLALMLASLVAQSALAMPLTVPQIQTASTQTTRYDCKDGKSVSVQYTNTRNRQSFAALTVDGRKLLFVNVIAGSGAKYVADQYTWWTKGPQANLYDEMAAKDSPPLLEDCEARKK</sequence>
<gene>
    <name evidence="7" type="ORF">CBA19CS42_05145</name>
</gene>
<proteinExistence type="predicted"/>
<dbReference type="SUPFAM" id="SSF141488">
    <property type="entry name" value="YdhA-like"/>
    <property type="match status" value="1"/>
</dbReference>
<keyword evidence="3" id="KW-0564">Palmitate</keyword>
<dbReference type="InterPro" id="IPR018660">
    <property type="entry name" value="MliC"/>
</dbReference>
<reference evidence="7" key="1">
    <citation type="submission" date="2022-09" db="EMBL/GenBank/DDBJ databases">
        <title>Isolation and characterization of 3-chlorobenzoate degrading bacteria from soils in Shizuoka.</title>
        <authorList>
            <person name="Ifat A."/>
            <person name="Ogawa N."/>
            <person name="Kimbara K."/>
            <person name="Moriuchi R."/>
            <person name="Dohra H."/>
            <person name="Shintani M."/>
        </authorList>
    </citation>
    <scope>NUCLEOTIDE SEQUENCE</scope>
    <source>
        <strain evidence="7">19CS4-2</strain>
    </source>
</reference>
<evidence type="ECO:0000256" key="3">
    <source>
        <dbReference type="ARBA" id="ARBA00023139"/>
    </source>
</evidence>
<evidence type="ECO:0000256" key="2">
    <source>
        <dbReference type="ARBA" id="ARBA00023136"/>
    </source>
</evidence>